<evidence type="ECO:0000256" key="4">
    <source>
        <dbReference type="ARBA" id="ARBA00023002"/>
    </source>
</evidence>
<sequence length="464" mass="50480">MPRFIVHHQHSPQTCPARDPAKGAMLLNHLSRPSAARHGVVIKAEAVVRGSHSLFFIAEAADEAVLQAFLTPFRQAGEVEVTAASTCAGVVASGGCDARPTDVSAALLDPADACQDAVEAGLLVHRAYPLNGETSVRDLAGGAVVPNGRFYLRNHFDIPNLDGESYRLSVGGLVERSLSLSMRDLHNLHTESRVVTLECAGNGRSLFDPAVPGEAWGLGAVSTAEWTGVPLIEVLERAGLRPGATELTFRGADGGLVEGHDAPIRFERGLGFDQLREADALLAYEMNGEPLSSPHGYPLRLIVPGWYAVASVKWLTEIVVTDKPCEAHYQTEKYWYQWVRNGRDERAPVTLMSVRALISSPDQGESLPRGETAIRGVAWSGAESISRVDVSLNNGPWREARLVGERRRSAWQWWELITRLEQTGPLAVRARATDMAGRTQPDRAEWNRLGYGNNSIHSVTAQVI</sequence>
<dbReference type="InterPro" id="IPR008335">
    <property type="entry name" value="Mopterin_OxRdtase_euk"/>
</dbReference>
<comment type="cofactor">
    <cofactor evidence="1">
        <name>Mo-molybdopterin</name>
        <dbReference type="ChEBI" id="CHEBI:71302"/>
    </cofactor>
</comment>
<organism evidence="7 8">
    <name type="scientific">Ensifer adhaerens</name>
    <name type="common">Sinorhizobium morelense</name>
    <dbReference type="NCBI Taxonomy" id="106592"/>
    <lineage>
        <taxon>Bacteria</taxon>
        <taxon>Pseudomonadati</taxon>
        <taxon>Pseudomonadota</taxon>
        <taxon>Alphaproteobacteria</taxon>
        <taxon>Hyphomicrobiales</taxon>
        <taxon>Rhizobiaceae</taxon>
        <taxon>Sinorhizobium/Ensifer group</taxon>
        <taxon>Ensifer</taxon>
    </lineage>
</organism>
<keyword evidence="3" id="KW-0479">Metal-binding</keyword>
<evidence type="ECO:0000259" key="5">
    <source>
        <dbReference type="Pfam" id="PF00174"/>
    </source>
</evidence>
<evidence type="ECO:0000313" key="8">
    <source>
        <dbReference type="Proteomes" id="UP000037425"/>
    </source>
</evidence>
<dbReference type="InterPro" id="IPR000572">
    <property type="entry name" value="OxRdtase_Mopterin-bd_dom"/>
</dbReference>
<evidence type="ECO:0000259" key="6">
    <source>
        <dbReference type="Pfam" id="PF03404"/>
    </source>
</evidence>
<feature type="domain" description="Oxidoreductase molybdopterin-binding" evidence="5">
    <location>
        <begin position="155"/>
        <end position="329"/>
    </location>
</feature>
<reference evidence="8" key="1">
    <citation type="submission" date="2015-07" db="EMBL/GenBank/DDBJ databases">
        <title>Whole genome sequence of an Ensifer adhaerens strain isolated from a cave pool in the Wind Cave National Park.</title>
        <authorList>
            <person name="Eng W.W.H."/>
            <person name="Gan H.M."/>
            <person name="Barton H.A."/>
            <person name="Savka M.A."/>
        </authorList>
    </citation>
    <scope>NUCLEOTIDE SEQUENCE [LARGE SCALE GENOMIC DNA]</scope>
    <source>
        <strain evidence="8">SD006</strain>
    </source>
</reference>
<feature type="domain" description="Moybdenum cofactor oxidoreductase dimerisation" evidence="6">
    <location>
        <begin position="350"/>
        <end position="462"/>
    </location>
</feature>
<dbReference type="OrthoDB" id="9795587at2"/>
<comment type="caution">
    <text evidence="7">The sequence shown here is derived from an EMBL/GenBank/DDBJ whole genome shotgun (WGS) entry which is preliminary data.</text>
</comment>
<accession>A0A0L8BSP1</accession>
<dbReference type="Gene3D" id="3.90.420.10">
    <property type="entry name" value="Oxidoreductase, molybdopterin-binding domain"/>
    <property type="match status" value="1"/>
</dbReference>
<dbReference type="PRINTS" id="PR00407">
    <property type="entry name" value="EUMOPTERIN"/>
</dbReference>
<dbReference type="GO" id="GO:0008482">
    <property type="term" value="F:sulfite oxidase activity"/>
    <property type="evidence" value="ECO:0007669"/>
    <property type="project" value="TreeGrafter"/>
</dbReference>
<evidence type="ECO:0000256" key="3">
    <source>
        <dbReference type="ARBA" id="ARBA00022723"/>
    </source>
</evidence>
<dbReference type="PANTHER" id="PTHR19372">
    <property type="entry name" value="SULFITE REDUCTASE"/>
    <property type="match status" value="1"/>
</dbReference>
<keyword evidence="2" id="KW-0500">Molybdenum</keyword>
<keyword evidence="4" id="KW-0560">Oxidoreductase</keyword>
<evidence type="ECO:0000313" key="7">
    <source>
        <dbReference type="EMBL" id="KOF17731.1"/>
    </source>
</evidence>
<evidence type="ECO:0000256" key="1">
    <source>
        <dbReference type="ARBA" id="ARBA00001924"/>
    </source>
</evidence>
<dbReference type="Gene3D" id="2.60.40.650">
    <property type="match status" value="1"/>
</dbReference>
<dbReference type="GO" id="GO:0020037">
    <property type="term" value="F:heme binding"/>
    <property type="evidence" value="ECO:0007669"/>
    <property type="project" value="TreeGrafter"/>
</dbReference>
<dbReference type="GO" id="GO:0043546">
    <property type="term" value="F:molybdopterin cofactor binding"/>
    <property type="evidence" value="ECO:0007669"/>
    <property type="project" value="TreeGrafter"/>
</dbReference>
<dbReference type="RefSeq" id="WP_053250009.1">
    <property type="nucleotide sequence ID" value="NZ_LGAP01000010.1"/>
</dbReference>
<dbReference type="GO" id="GO:0006790">
    <property type="term" value="P:sulfur compound metabolic process"/>
    <property type="evidence" value="ECO:0007669"/>
    <property type="project" value="TreeGrafter"/>
</dbReference>
<name>A0A0L8BSP1_ENSAD</name>
<dbReference type="InterPro" id="IPR005066">
    <property type="entry name" value="MoCF_OxRdtse_dimer"/>
</dbReference>
<dbReference type="EMBL" id="LGAP01000010">
    <property type="protein sequence ID" value="KOF17731.1"/>
    <property type="molecule type" value="Genomic_DNA"/>
</dbReference>
<gene>
    <name evidence="7" type="ORF">AC244_17070</name>
</gene>
<dbReference type="InterPro" id="IPR036374">
    <property type="entry name" value="OxRdtase_Mopterin-bd_sf"/>
</dbReference>
<dbReference type="GO" id="GO:0030151">
    <property type="term" value="F:molybdenum ion binding"/>
    <property type="evidence" value="ECO:0007669"/>
    <property type="project" value="InterPro"/>
</dbReference>
<proteinExistence type="predicted"/>
<dbReference type="PANTHER" id="PTHR19372:SF7">
    <property type="entry name" value="SULFITE OXIDASE, MITOCHONDRIAL"/>
    <property type="match status" value="1"/>
</dbReference>
<protein>
    <submittedName>
        <fullName evidence="7">Oxidoreductase</fullName>
    </submittedName>
</protein>
<dbReference type="PATRIC" id="fig|106592.7.peg.1184"/>
<dbReference type="SUPFAM" id="SSF56524">
    <property type="entry name" value="Oxidoreductase molybdopterin-binding domain"/>
    <property type="match status" value="1"/>
</dbReference>
<dbReference type="Proteomes" id="UP000037425">
    <property type="component" value="Unassembled WGS sequence"/>
</dbReference>
<dbReference type="Pfam" id="PF03404">
    <property type="entry name" value="Mo-co_dimer"/>
    <property type="match status" value="1"/>
</dbReference>
<evidence type="ECO:0000256" key="2">
    <source>
        <dbReference type="ARBA" id="ARBA00022505"/>
    </source>
</evidence>
<dbReference type="AlphaFoldDB" id="A0A0L8BSP1"/>
<dbReference type="Pfam" id="PF00174">
    <property type="entry name" value="Oxidored_molyb"/>
    <property type="match status" value="1"/>
</dbReference>
<dbReference type="CDD" id="cd02110">
    <property type="entry name" value="SO_family_Moco_dimer"/>
    <property type="match status" value="1"/>
</dbReference>
<dbReference type="SUPFAM" id="SSF81296">
    <property type="entry name" value="E set domains"/>
    <property type="match status" value="1"/>
</dbReference>
<dbReference type="InterPro" id="IPR014756">
    <property type="entry name" value="Ig_E-set"/>
</dbReference>